<dbReference type="AlphaFoldDB" id="A0A1I7X287"/>
<dbReference type="WBParaSite" id="Hba_11696">
    <property type="protein sequence ID" value="Hba_11696"/>
    <property type="gene ID" value="Hba_11696"/>
</dbReference>
<accession>A0A1I7X287</accession>
<organism evidence="1 2">
    <name type="scientific">Heterorhabditis bacteriophora</name>
    <name type="common">Entomopathogenic nematode worm</name>
    <dbReference type="NCBI Taxonomy" id="37862"/>
    <lineage>
        <taxon>Eukaryota</taxon>
        <taxon>Metazoa</taxon>
        <taxon>Ecdysozoa</taxon>
        <taxon>Nematoda</taxon>
        <taxon>Chromadorea</taxon>
        <taxon>Rhabditida</taxon>
        <taxon>Rhabditina</taxon>
        <taxon>Rhabditomorpha</taxon>
        <taxon>Strongyloidea</taxon>
        <taxon>Heterorhabditidae</taxon>
        <taxon>Heterorhabditis</taxon>
    </lineage>
</organism>
<proteinExistence type="predicted"/>
<protein>
    <submittedName>
        <fullName evidence="2">DNA-directed RNA polymerase</fullName>
    </submittedName>
</protein>
<sequence>MGTASTSSLYERGQIEVLSTTGYTVKRIADVARIFMRCAWEKQLFTSLQK</sequence>
<keyword evidence="1" id="KW-1185">Reference proteome</keyword>
<evidence type="ECO:0000313" key="1">
    <source>
        <dbReference type="Proteomes" id="UP000095283"/>
    </source>
</evidence>
<reference evidence="2" key="1">
    <citation type="submission" date="2016-11" db="UniProtKB">
        <authorList>
            <consortium name="WormBaseParasite"/>
        </authorList>
    </citation>
    <scope>IDENTIFICATION</scope>
</reference>
<evidence type="ECO:0000313" key="2">
    <source>
        <dbReference type="WBParaSite" id="Hba_11696"/>
    </source>
</evidence>
<name>A0A1I7X287_HETBA</name>
<dbReference type="Proteomes" id="UP000095283">
    <property type="component" value="Unplaced"/>
</dbReference>